<protein>
    <submittedName>
        <fullName evidence="4">AMP-binding protein</fullName>
    </submittedName>
</protein>
<dbReference type="GO" id="GO:0005524">
    <property type="term" value="F:ATP binding"/>
    <property type="evidence" value="ECO:0007669"/>
    <property type="project" value="UniProtKB-KW"/>
</dbReference>
<dbReference type="Pfam" id="PF00501">
    <property type="entry name" value="AMP-binding"/>
    <property type="match status" value="1"/>
</dbReference>
<dbReference type="KEGG" id="plal:FXN65_13125"/>
<dbReference type="InterPro" id="IPR000873">
    <property type="entry name" value="AMP-dep_synth/lig_dom"/>
</dbReference>
<gene>
    <name evidence="4" type="ORF">FXN65_13125</name>
</gene>
<keyword evidence="1" id="KW-0547">Nucleotide-binding</keyword>
<dbReference type="Gene3D" id="3.40.50.12780">
    <property type="entry name" value="N-terminal domain of ligase-like"/>
    <property type="match status" value="1"/>
</dbReference>
<dbReference type="PANTHER" id="PTHR43272">
    <property type="entry name" value="LONG-CHAIN-FATTY-ACID--COA LIGASE"/>
    <property type="match status" value="1"/>
</dbReference>
<keyword evidence="5" id="KW-1185">Reference proteome</keyword>
<evidence type="ECO:0000313" key="5">
    <source>
        <dbReference type="Proteomes" id="UP000327179"/>
    </source>
</evidence>
<sequence length="557" mass="61687">MNNNNNNSTTLLHRFLHWEATRPDAIYLNQPVADGLTEYSWREVGDQARRMAAYLKSLQLPAGSSIAILGKNTAHWIIADLATWMAGHVSVPLYPTMSADSVGYVFDHAEVRLLFLGRMEVGSNIQEMLPSGVPVIALPLAPEGKYRQWEEVVANQQPLQDIELPAPEQLATIIYTSGTTGTPKGVMHSFGSMYAYARLGGGEFCQLGPDDRLLSYLPLAHAAERSSVESNSLCHGVQVFFNDSLETFSRDLCRARPSVFISMPRLWTKFYQAVNARMPAEQRTLLFSQCEAGAALRKQVLVMLGLDCTRIAFTGSAPLPPEIVSWYRNLGLELLDVYGMSENFCYSHYSRPGQVRVGYVGQALPGVRCRISEEGEVLVDCPTRMMGYYRQPELTAESMTADGYFKTGDRGILDEEGRLKITGRVKELFKTSKGKYVAPAPIENKLGHRAVEAVCVTGPSQPQPFALLMLSPDGRSLAATPQGRAQLQGELEALLDSVNAGLESHQQLDYAVVVKDAWTIENGFLTPTLKIKRNVIESHYLAHAEAWLHAKQTIIFE</sequence>
<evidence type="ECO:0000256" key="2">
    <source>
        <dbReference type="ARBA" id="ARBA00022840"/>
    </source>
</evidence>
<evidence type="ECO:0000313" key="4">
    <source>
        <dbReference type="EMBL" id="QEY62971.1"/>
    </source>
</evidence>
<accession>A0A5J6QNT6</accession>
<feature type="domain" description="AMP-dependent synthetase/ligase" evidence="3">
    <location>
        <begin position="18"/>
        <end position="389"/>
    </location>
</feature>
<dbReference type="SUPFAM" id="SSF56801">
    <property type="entry name" value="Acetyl-CoA synthetase-like"/>
    <property type="match status" value="1"/>
</dbReference>
<dbReference type="InterPro" id="IPR042099">
    <property type="entry name" value="ANL_N_sf"/>
</dbReference>
<dbReference type="RefSeq" id="WP_151133626.1">
    <property type="nucleotide sequence ID" value="NZ_CP043311.1"/>
</dbReference>
<dbReference type="PANTHER" id="PTHR43272:SF33">
    <property type="entry name" value="AMP-BINDING DOMAIN-CONTAINING PROTEIN-RELATED"/>
    <property type="match status" value="1"/>
</dbReference>
<dbReference type="Proteomes" id="UP000327179">
    <property type="component" value="Chromosome"/>
</dbReference>
<proteinExistence type="predicted"/>
<dbReference type="AlphaFoldDB" id="A0A5J6QNT6"/>
<reference evidence="4 5" key="1">
    <citation type="submission" date="2019-08" db="EMBL/GenBank/DDBJ databases">
        <title>Whole-genome Sequencing of e-waste polymer degrading bacterium Pseudomonas sp. strain PE08.</title>
        <authorList>
            <person name="Kirdat K."/>
            <person name="Debbarma P."/>
            <person name="Narawade N."/>
            <person name="Suyal D."/>
            <person name="Thorat V."/>
            <person name="Shouche Y."/>
            <person name="Goel R."/>
            <person name="Yadav A."/>
        </authorList>
    </citation>
    <scope>NUCLEOTIDE SEQUENCE [LARGE SCALE GENOMIC DNA]</scope>
    <source>
        <strain evidence="4 5">PE08</strain>
    </source>
</reference>
<evidence type="ECO:0000259" key="3">
    <source>
        <dbReference type="Pfam" id="PF00501"/>
    </source>
</evidence>
<dbReference type="InterPro" id="IPR020845">
    <property type="entry name" value="AMP-binding_CS"/>
</dbReference>
<name>A0A5J6QNT6_9GAMM</name>
<dbReference type="Pfam" id="PF23562">
    <property type="entry name" value="AMP-binding_C_3"/>
    <property type="match status" value="1"/>
</dbReference>
<dbReference type="EMBL" id="CP043311">
    <property type="protein sequence ID" value="QEY62971.1"/>
    <property type="molecule type" value="Genomic_DNA"/>
</dbReference>
<dbReference type="GO" id="GO:0016020">
    <property type="term" value="C:membrane"/>
    <property type="evidence" value="ECO:0007669"/>
    <property type="project" value="TreeGrafter"/>
</dbReference>
<organism evidence="4 5">
    <name type="scientific">Metapseudomonas lalkuanensis</name>
    <dbReference type="NCBI Taxonomy" id="2604832"/>
    <lineage>
        <taxon>Bacteria</taxon>
        <taxon>Pseudomonadati</taxon>
        <taxon>Pseudomonadota</taxon>
        <taxon>Gammaproteobacteria</taxon>
        <taxon>Pseudomonadales</taxon>
        <taxon>Pseudomonadaceae</taxon>
        <taxon>Metapseudomonas</taxon>
    </lineage>
</organism>
<evidence type="ECO:0000256" key="1">
    <source>
        <dbReference type="ARBA" id="ARBA00022741"/>
    </source>
</evidence>
<dbReference type="GO" id="GO:0004467">
    <property type="term" value="F:long-chain fatty acid-CoA ligase activity"/>
    <property type="evidence" value="ECO:0007669"/>
    <property type="project" value="TreeGrafter"/>
</dbReference>
<dbReference type="PROSITE" id="PS00455">
    <property type="entry name" value="AMP_BINDING"/>
    <property type="match status" value="1"/>
</dbReference>
<keyword evidence="2" id="KW-0067">ATP-binding</keyword>